<name>A0A9X9Y1X8_9BRAD</name>
<dbReference type="RefSeq" id="WP_225004687.1">
    <property type="nucleotide sequence ID" value="NZ_CP086136.1"/>
</dbReference>
<proteinExistence type="predicted"/>
<dbReference type="Proteomes" id="UP000664702">
    <property type="component" value="Chromosome"/>
</dbReference>
<dbReference type="EMBL" id="CP086136">
    <property type="protein sequence ID" value="UEM13922.1"/>
    <property type="molecule type" value="Genomic_DNA"/>
</dbReference>
<evidence type="ECO:0000313" key="1">
    <source>
        <dbReference type="EMBL" id="UEM13922.1"/>
    </source>
</evidence>
<organism evidence="1 2">
    <name type="scientific">Bradyrhizobium barranii subsp. barranii</name>
    <dbReference type="NCBI Taxonomy" id="2823807"/>
    <lineage>
        <taxon>Bacteria</taxon>
        <taxon>Pseudomonadati</taxon>
        <taxon>Pseudomonadota</taxon>
        <taxon>Alphaproteobacteria</taxon>
        <taxon>Hyphomicrobiales</taxon>
        <taxon>Nitrobacteraceae</taxon>
        <taxon>Bradyrhizobium</taxon>
        <taxon>Bradyrhizobium barranii</taxon>
    </lineage>
</organism>
<sequence length="67" mass="7257">MTELPRNDLGSHDWAARASEALALAEKLPAGSMRSEAIRKAEQLGFAADMRKWLIPKKPNGAPKVTG</sequence>
<gene>
    <name evidence="1" type="ORF">J4G43_006505</name>
</gene>
<accession>A0A9X9Y1X8</accession>
<reference evidence="1 2" key="1">
    <citation type="journal article" date="2022" name="Int. J. Syst. Evol. Microbiol.">
        <title>Strains of Bradyrhizobium barranii sp. nov. associated with legumes native to Canada are symbionts of soybeans and belong to different subspecies (subsp. barranii subsp. nov. and subsp. apii subsp. nov.) and symbiovars (sv. glycinearum and sv. septentrionale).</title>
        <authorList>
            <person name="Bromfield E.S.P."/>
            <person name="Cloutier S."/>
            <person name="Wasai-Hara S."/>
            <person name="Minamisawa K."/>
        </authorList>
    </citation>
    <scope>NUCLEOTIDE SEQUENCE [LARGE SCALE GENOMIC DNA]</scope>
    <source>
        <strain evidence="1 2">144S4</strain>
    </source>
</reference>
<protein>
    <submittedName>
        <fullName evidence="1">Uncharacterized protein</fullName>
    </submittedName>
</protein>
<evidence type="ECO:0000313" key="2">
    <source>
        <dbReference type="Proteomes" id="UP000664702"/>
    </source>
</evidence>
<dbReference type="AlphaFoldDB" id="A0A9X9Y1X8"/>
<dbReference type="KEGG" id="bban:J4G43_006505"/>